<evidence type="ECO:0000256" key="5">
    <source>
        <dbReference type="ARBA" id="ARBA00022823"/>
    </source>
</evidence>
<evidence type="ECO:0000313" key="13">
    <source>
        <dbReference type="EMBL" id="MFH4975882.1"/>
    </source>
</evidence>
<dbReference type="FunFam" id="4.10.320.10:FF:000002">
    <property type="entry name" value="Dihydrolipoamide acetyltransferase component of pyruvate dehydrogenase complex"/>
    <property type="match status" value="1"/>
</dbReference>
<dbReference type="InterPro" id="IPR000089">
    <property type="entry name" value="Biotin_lipoyl"/>
</dbReference>
<dbReference type="EC" id="2.3.1.-" evidence="10"/>
<evidence type="ECO:0000256" key="2">
    <source>
        <dbReference type="ARBA" id="ARBA00004305"/>
    </source>
</evidence>
<organism evidence="13 14">
    <name type="scientific">Gnathostoma spinigerum</name>
    <dbReference type="NCBI Taxonomy" id="75299"/>
    <lineage>
        <taxon>Eukaryota</taxon>
        <taxon>Metazoa</taxon>
        <taxon>Ecdysozoa</taxon>
        <taxon>Nematoda</taxon>
        <taxon>Chromadorea</taxon>
        <taxon>Rhabditida</taxon>
        <taxon>Spirurina</taxon>
        <taxon>Gnathostomatomorpha</taxon>
        <taxon>Gnathostomatoidea</taxon>
        <taxon>Gnathostomatidae</taxon>
        <taxon>Gnathostoma</taxon>
    </lineage>
</organism>
<evidence type="ECO:0000259" key="11">
    <source>
        <dbReference type="PROSITE" id="PS50968"/>
    </source>
</evidence>
<comment type="catalytic activity">
    <reaction evidence="9">
        <text>N(6)-[(R)-dihydrolipoyl]-L-lysyl-[protein] + 2-methylpropanoyl-CoA = N(6)-[(R)-S(8)-2-methylpropanoyldihydrolipoyl]-L-lysyl-[protein] + CoA</text>
        <dbReference type="Rhea" id="RHEA:18865"/>
        <dbReference type="Rhea" id="RHEA-COMP:10475"/>
        <dbReference type="Rhea" id="RHEA-COMP:10497"/>
        <dbReference type="ChEBI" id="CHEBI:57287"/>
        <dbReference type="ChEBI" id="CHEBI:57338"/>
        <dbReference type="ChEBI" id="CHEBI:83100"/>
        <dbReference type="ChEBI" id="CHEBI:83142"/>
        <dbReference type="EC" id="2.3.1.168"/>
    </reaction>
    <physiologicalReaction direction="left-to-right" evidence="9">
        <dbReference type="Rhea" id="RHEA:18866"/>
    </physiologicalReaction>
</comment>
<gene>
    <name evidence="13" type="ORF">AB6A40_002591</name>
</gene>
<reference evidence="13 14" key="1">
    <citation type="submission" date="2024-08" db="EMBL/GenBank/DDBJ databases">
        <title>Gnathostoma spinigerum genome.</title>
        <authorList>
            <person name="Gonzalez-Bertolin B."/>
            <person name="Monzon S."/>
            <person name="Zaballos A."/>
            <person name="Jimenez P."/>
            <person name="Dekumyoy P."/>
            <person name="Varona S."/>
            <person name="Cuesta I."/>
            <person name="Sumanam S."/>
            <person name="Adisakwattana P."/>
            <person name="Gasser R.B."/>
            <person name="Hernandez-Gonzalez A."/>
            <person name="Young N.D."/>
            <person name="Perteguer M.J."/>
        </authorList>
    </citation>
    <scope>NUCLEOTIDE SEQUENCE [LARGE SCALE GENOMIC DNA]</scope>
    <source>
        <strain evidence="13">AL3</strain>
        <tissue evidence="13">Liver</tissue>
    </source>
</reference>
<evidence type="ECO:0000256" key="7">
    <source>
        <dbReference type="ARBA" id="ARBA00023128"/>
    </source>
</evidence>
<dbReference type="FunFam" id="3.30.559.10:FF:000027">
    <property type="entry name" value="Dihydrolipoamide acetyltransferase component of pyruvate dehydrogenase complex"/>
    <property type="match status" value="1"/>
</dbReference>
<evidence type="ECO:0000259" key="12">
    <source>
        <dbReference type="PROSITE" id="PS51826"/>
    </source>
</evidence>
<name>A0ABD6E989_9BILA</name>
<dbReference type="GO" id="GO:0005829">
    <property type="term" value="C:cytosol"/>
    <property type="evidence" value="ECO:0007669"/>
    <property type="project" value="UniProtKB-ARBA"/>
</dbReference>
<dbReference type="SUPFAM" id="SSF47005">
    <property type="entry name" value="Peripheral subunit-binding domain of 2-oxo acid dehydrogenase complex"/>
    <property type="match status" value="1"/>
</dbReference>
<evidence type="ECO:0000256" key="4">
    <source>
        <dbReference type="ARBA" id="ARBA00022679"/>
    </source>
</evidence>
<dbReference type="GO" id="GO:0043754">
    <property type="term" value="F:dihydrolipoamide branched chain acyltransferase activity"/>
    <property type="evidence" value="ECO:0007669"/>
    <property type="project" value="UniProtKB-EC"/>
</dbReference>
<dbReference type="FunFam" id="2.40.50.100:FF:000013">
    <property type="entry name" value="Dihydrolipoamide acetyltransferase component of pyruvate dehydrogenase complex"/>
    <property type="match status" value="1"/>
</dbReference>
<feature type="domain" description="Peripheral subunit-binding (PSBD)" evidence="12">
    <location>
        <begin position="152"/>
        <end position="189"/>
    </location>
</feature>
<keyword evidence="4 10" id="KW-0808">Transferase</keyword>
<dbReference type="Pfam" id="PF00198">
    <property type="entry name" value="2-oxoacid_dh"/>
    <property type="match status" value="1"/>
</dbReference>
<keyword evidence="5 10" id="KW-0450">Lipoyl</keyword>
<feature type="domain" description="Lipoyl-binding" evidence="11">
    <location>
        <begin position="33"/>
        <end position="108"/>
    </location>
</feature>
<dbReference type="Proteomes" id="UP001608902">
    <property type="component" value="Unassembled WGS sequence"/>
</dbReference>
<dbReference type="InterPro" id="IPR001078">
    <property type="entry name" value="2-oxoacid_DH_actylTfrase"/>
</dbReference>
<proteinExistence type="inferred from homology"/>
<evidence type="ECO:0000256" key="3">
    <source>
        <dbReference type="ARBA" id="ARBA00007317"/>
    </source>
</evidence>
<comment type="similarity">
    <text evidence="3 10">Belongs to the 2-oxoacid dehydrogenase family.</text>
</comment>
<dbReference type="SUPFAM" id="SSF52777">
    <property type="entry name" value="CoA-dependent acyltransferases"/>
    <property type="match status" value="1"/>
</dbReference>
<dbReference type="InterPro" id="IPR003016">
    <property type="entry name" value="2-oxoA_DH_lipoyl-BS"/>
</dbReference>
<evidence type="ECO:0000256" key="6">
    <source>
        <dbReference type="ARBA" id="ARBA00022946"/>
    </source>
</evidence>
<dbReference type="Gene3D" id="3.30.559.10">
    <property type="entry name" value="Chloramphenicol acetyltransferase-like domain"/>
    <property type="match status" value="1"/>
</dbReference>
<evidence type="ECO:0000256" key="8">
    <source>
        <dbReference type="ARBA" id="ARBA00023315"/>
    </source>
</evidence>
<dbReference type="Gene3D" id="2.40.50.100">
    <property type="match status" value="1"/>
</dbReference>
<keyword evidence="14" id="KW-1185">Reference proteome</keyword>
<comment type="cofactor">
    <cofactor evidence="1 10">
        <name>(R)-lipoate</name>
        <dbReference type="ChEBI" id="CHEBI:83088"/>
    </cofactor>
</comment>
<dbReference type="PANTHER" id="PTHR43178">
    <property type="entry name" value="DIHYDROLIPOAMIDE ACETYLTRANSFERASE COMPONENT OF PYRUVATE DEHYDROGENASE COMPLEX"/>
    <property type="match status" value="1"/>
</dbReference>
<dbReference type="InterPro" id="IPR050743">
    <property type="entry name" value="2-oxoacid_DH_E2_comp"/>
</dbReference>
<dbReference type="SUPFAM" id="SSF51230">
    <property type="entry name" value="Single hybrid motif"/>
    <property type="match status" value="1"/>
</dbReference>
<dbReference type="InterPro" id="IPR004167">
    <property type="entry name" value="PSBD"/>
</dbReference>
<protein>
    <recommendedName>
        <fullName evidence="10">Dihydrolipoamide acetyltransferase component of pyruvate dehydrogenase complex</fullName>
        <ecNumber evidence="10">2.3.1.-</ecNumber>
    </recommendedName>
</protein>
<dbReference type="Gene3D" id="4.10.320.10">
    <property type="entry name" value="E3-binding domain"/>
    <property type="match status" value="1"/>
</dbReference>
<keyword evidence="7" id="KW-0496">Mitochondrion</keyword>
<dbReference type="PROSITE" id="PS50968">
    <property type="entry name" value="BIOTINYL_LIPOYL"/>
    <property type="match status" value="1"/>
</dbReference>
<dbReference type="PANTHER" id="PTHR43178:SF5">
    <property type="entry name" value="LIPOAMIDE ACYLTRANSFERASE COMPONENT OF BRANCHED-CHAIN ALPHA-KETO ACID DEHYDROGENASE COMPLEX, MITOCHONDRIAL"/>
    <property type="match status" value="1"/>
</dbReference>
<evidence type="ECO:0000256" key="9">
    <source>
        <dbReference type="ARBA" id="ARBA00051775"/>
    </source>
</evidence>
<comment type="caution">
    <text evidence="13">The sequence shown here is derived from an EMBL/GenBank/DDBJ whole genome shotgun (WGS) entry which is preliminary data.</text>
</comment>
<comment type="subcellular location">
    <subcellularLocation>
        <location evidence="2">Mitochondrion matrix</location>
    </subcellularLocation>
</comment>
<dbReference type="InterPro" id="IPR011053">
    <property type="entry name" value="Single_hybrid_motif"/>
</dbReference>
<dbReference type="Pfam" id="PF00364">
    <property type="entry name" value="Biotin_lipoyl"/>
    <property type="match status" value="1"/>
</dbReference>
<dbReference type="GO" id="GO:0005759">
    <property type="term" value="C:mitochondrial matrix"/>
    <property type="evidence" value="ECO:0007669"/>
    <property type="project" value="UniProtKB-SubCell"/>
</dbReference>
<accession>A0ABD6E989</accession>
<evidence type="ECO:0000313" key="14">
    <source>
        <dbReference type="Proteomes" id="UP001608902"/>
    </source>
</evidence>
<dbReference type="InterPro" id="IPR023213">
    <property type="entry name" value="CAT-like_dom_sf"/>
</dbReference>
<keyword evidence="6" id="KW-0809">Transit peptide</keyword>
<dbReference type="PROSITE" id="PS00189">
    <property type="entry name" value="LIPOYL"/>
    <property type="match status" value="1"/>
</dbReference>
<dbReference type="AlphaFoldDB" id="A0ABD6E989"/>
<dbReference type="InterPro" id="IPR036625">
    <property type="entry name" value="E3-bd_dom_sf"/>
</dbReference>
<evidence type="ECO:0000256" key="10">
    <source>
        <dbReference type="RuleBase" id="RU003423"/>
    </source>
</evidence>
<dbReference type="Pfam" id="PF02817">
    <property type="entry name" value="E3_binding"/>
    <property type="match status" value="1"/>
</dbReference>
<dbReference type="EMBL" id="JBGFUD010001175">
    <property type="protein sequence ID" value="MFH4975882.1"/>
    <property type="molecule type" value="Genomic_DNA"/>
</dbReference>
<dbReference type="PROSITE" id="PS51826">
    <property type="entry name" value="PSBD"/>
    <property type="match status" value="1"/>
</dbReference>
<dbReference type="CDD" id="cd06849">
    <property type="entry name" value="lipoyl_domain"/>
    <property type="match status" value="1"/>
</dbReference>
<keyword evidence="8 10" id="KW-0012">Acyltransferase</keyword>
<sequence length="453" mass="50847">MVPVFLRHFIIRSVRNSLALRHVHVSRAWYLPTIQFKLSDIGEGIAEVQVKEWHVKEGDHVAQFDDLCDVQSDKASVTITSRYDGIIKKLHYNVDDIAKVGSALLDIEISEEGSDEHEVSASAAKEVVKEDLAKEESVSQAEHVEGVANRVLATPAVRRIAMENKVDLSKVRGTGKDGRIQKEDVLHFIEESQRSKEPVRRPAPIITTPSAPKKTFEALKQDQVVPIRGYTRAMIKSMSEALKIPHFGFDDEFCVDRLISMREQLKPLAKEKGIKLSYMPMFIKAASLALLQFPMLNAVVDDKMENLVHKASHNICVAMDTPDGLVVPNIKNCEQRTMWEIAEELNRLSELGQRGQIRKEDLIDGTFTLSNIGMVGGTYVRPIIFPPQVVIGAITKIEKLPRFNHDGQVYPANIVKLSWAADHRVIDGATVARFSNAIKRYIEEPSLMAAEMR</sequence>
<evidence type="ECO:0000256" key="1">
    <source>
        <dbReference type="ARBA" id="ARBA00001938"/>
    </source>
</evidence>